<dbReference type="Proteomes" id="UP000630718">
    <property type="component" value="Unassembled WGS sequence"/>
</dbReference>
<reference evidence="2" key="2">
    <citation type="submission" date="2020-09" db="EMBL/GenBank/DDBJ databases">
        <authorList>
            <person name="Sun Q."/>
            <person name="Ohkuma M."/>
        </authorList>
    </citation>
    <scope>NUCLEOTIDE SEQUENCE</scope>
    <source>
        <strain evidence="2">JCM 4477</strain>
    </source>
</reference>
<evidence type="ECO:0000256" key="1">
    <source>
        <dbReference type="SAM" id="MobiDB-lite"/>
    </source>
</evidence>
<sequence length="63" mass="7120">MTRAPEPGDSGARKHPAKRRDTTRPDPTWPAHTTAAVRGRYASGTPYRSAPRRPYRRAYPTDE</sequence>
<dbReference type="AlphaFoldDB" id="A0A919ANQ7"/>
<comment type="caution">
    <text evidence="2">The sequence shown here is derived from an EMBL/GenBank/DDBJ whole genome shotgun (WGS) entry which is preliminary data.</text>
</comment>
<accession>A0A919ANQ7</accession>
<protein>
    <submittedName>
        <fullName evidence="2">Uncharacterized protein</fullName>
    </submittedName>
</protein>
<reference evidence="2" key="1">
    <citation type="journal article" date="2014" name="Int. J. Syst. Evol. Microbiol.">
        <title>Complete genome sequence of Corynebacterium casei LMG S-19264T (=DSM 44701T), isolated from a smear-ripened cheese.</title>
        <authorList>
            <consortium name="US DOE Joint Genome Institute (JGI-PGF)"/>
            <person name="Walter F."/>
            <person name="Albersmeier A."/>
            <person name="Kalinowski J."/>
            <person name="Ruckert C."/>
        </authorList>
    </citation>
    <scope>NUCLEOTIDE SEQUENCE</scope>
    <source>
        <strain evidence="2">JCM 4477</strain>
    </source>
</reference>
<evidence type="ECO:0000313" key="3">
    <source>
        <dbReference type="Proteomes" id="UP000630718"/>
    </source>
</evidence>
<feature type="region of interest" description="Disordered" evidence="1">
    <location>
        <begin position="1"/>
        <end position="63"/>
    </location>
</feature>
<gene>
    <name evidence="2" type="ORF">GCM10018772_46610</name>
</gene>
<name>A0A919ANQ7_9ACTN</name>
<evidence type="ECO:0000313" key="2">
    <source>
        <dbReference type="EMBL" id="GHF16125.1"/>
    </source>
</evidence>
<proteinExistence type="predicted"/>
<organism evidence="2 3">
    <name type="scientific">Streptomyces fumanus</name>
    <dbReference type="NCBI Taxonomy" id="67302"/>
    <lineage>
        <taxon>Bacteria</taxon>
        <taxon>Bacillati</taxon>
        <taxon>Actinomycetota</taxon>
        <taxon>Actinomycetes</taxon>
        <taxon>Kitasatosporales</taxon>
        <taxon>Streptomycetaceae</taxon>
        <taxon>Streptomyces</taxon>
    </lineage>
</organism>
<dbReference type="EMBL" id="BNBI01000010">
    <property type="protein sequence ID" value="GHF16125.1"/>
    <property type="molecule type" value="Genomic_DNA"/>
</dbReference>
<keyword evidence="3" id="KW-1185">Reference proteome</keyword>